<protein>
    <submittedName>
        <fullName evidence="2">Uncharacterized protein</fullName>
    </submittedName>
</protein>
<feature type="region of interest" description="Disordered" evidence="1">
    <location>
        <begin position="1"/>
        <end position="73"/>
    </location>
</feature>
<evidence type="ECO:0000313" key="3">
    <source>
        <dbReference type="Proteomes" id="UP000187203"/>
    </source>
</evidence>
<feature type="compositionally biased region" description="Basic and acidic residues" evidence="1">
    <location>
        <begin position="55"/>
        <end position="73"/>
    </location>
</feature>
<feature type="compositionally biased region" description="Pro residues" evidence="1">
    <location>
        <begin position="1"/>
        <end position="11"/>
    </location>
</feature>
<keyword evidence="3" id="KW-1185">Reference proteome</keyword>
<organism evidence="2 3">
    <name type="scientific">Corchorus olitorius</name>
    <dbReference type="NCBI Taxonomy" id="93759"/>
    <lineage>
        <taxon>Eukaryota</taxon>
        <taxon>Viridiplantae</taxon>
        <taxon>Streptophyta</taxon>
        <taxon>Embryophyta</taxon>
        <taxon>Tracheophyta</taxon>
        <taxon>Spermatophyta</taxon>
        <taxon>Magnoliopsida</taxon>
        <taxon>eudicotyledons</taxon>
        <taxon>Gunneridae</taxon>
        <taxon>Pentapetalae</taxon>
        <taxon>rosids</taxon>
        <taxon>malvids</taxon>
        <taxon>Malvales</taxon>
        <taxon>Malvaceae</taxon>
        <taxon>Grewioideae</taxon>
        <taxon>Apeibeae</taxon>
        <taxon>Corchorus</taxon>
    </lineage>
</organism>
<comment type="caution">
    <text evidence="2">The sequence shown here is derived from an EMBL/GenBank/DDBJ whole genome shotgun (WGS) entry which is preliminary data.</text>
</comment>
<evidence type="ECO:0000313" key="2">
    <source>
        <dbReference type="EMBL" id="OMO63564.1"/>
    </source>
</evidence>
<name>A0A1R3GZM2_9ROSI</name>
<gene>
    <name evidence="2" type="ORF">COLO4_32345</name>
</gene>
<reference evidence="3" key="1">
    <citation type="submission" date="2013-09" db="EMBL/GenBank/DDBJ databases">
        <title>Corchorus olitorius genome sequencing.</title>
        <authorList>
            <person name="Alam M."/>
            <person name="Haque M.S."/>
            <person name="Islam M.S."/>
            <person name="Emdad E.M."/>
            <person name="Islam M.M."/>
            <person name="Ahmed B."/>
            <person name="Halim A."/>
            <person name="Hossen Q.M.M."/>
            <person name="Hossain M.Z."/>
            <person name="Ahmed R."/>
            <person name="Khan M.M."/>
            <person name="Islam R."/>
            <person name="Rashid M.M."/>
            <person name="Khan S.A."/>
            <person name="Rahman M.S."/>
            <person name="Alam M."/>
            <person name="Yahiya A.S."/>
            <person name="Khan M.S."/>
            <person name="Azam M.S."/>
            <person name="Haque T."/>
            <person name="Lashkar M.Z.H."/>
            <person name="Akhand A.I."/>
            <person name="Morshed G."/>
            <person name="Roy S."/>
            <person name="Uddin K.S."/>
            <person name="Rabeya T."/>
            <person name="Hossain A.S."/>
            <person name="Chowdhury A."/>
            <person name="Snigdha A.R."/>
            <person name="Mortoza M.S."/>
            <person name="Matin S.A."/>
            <person name="Hoque S.M.E."/>
            <person name="Islam M.K."/>
            <person name="Roy D.K."/>
            <person name="Haider R."/>
            <person name="Moosa M.M."/>
            <person name="Elias S.M."/>
            <person name="Hasan A.M."/>
            <person name="Jahan S."/>
            <person name="Shafiuddin M."/>
            <person name="Mahmood N."/>
            <person name="Shommy N.S."/>
        </authorList>
    </citation>
    <scope>NUCLEOTIDE SEQUENCE [LARGE SCALE GENOMIC DNA]</scope>
    <source>
        <strain evidence="3">cv. O-4</strain>
    </source>
</reference>
<dbReference type="EMBL" id="AWUE01021101">
    <property type="protein sequence ID" value="OMO63564.1"/>
    <property type="molecule type" value="Genomic_DNA"/>
</dbReference>
<evidence type="ECO:0000256" key="1">
    <source>
        <dbReference type="SAM" id="MobiDB-lite"/>
    </source>
</evidence>
<dbReference type="AlphaFoldDB" id="A0A1R3GZM2"/>
<dbReference type="Proteomes" id="UP000187203">
    <property type="component" value="Unassembled WGS sequence"/>
</dbReference>
<feature type="compositionally biased region" description="Basic and acidic residues" evidence="1">
    <location>
        <begin position="34"/>
        <end position="44"/>
    </location>
</feature>
<accession>A0A1R3GZM2</accession>
<sequence>MEALPAPPPKAFKPQKPSLRSKDKALPRKKTLWPKKEKARSKEKGRVRRTVTQESSDKEQQKQESKGKEIKKDVKITPAKVVTGCIGMATGLVALGGFLKSIIDCNNYKGKLDTKPDIEAANKAEETKTKIVKEDKTQVVGEDKLEGRIWHKISTAVDDLLRCQIHDRDEIEKGK</sequence>
<proteinExistence type="predicted"/>